<feature type="compositionally biased region" description="Basic and acidic residues" evidence="6">
    <location>
        <begin position="57"/>
        <end position="66"/>
    </location>
</feature>
<dbReference type="Pfam" id="PF01025">
    <property type="entry name" value="GrpE"/>
    <property type="match status" value="1"/>
</dbReference>
<feature type="compositionally biased region" description="Low complexity" evidence="6">
    <location>
        <begin position="67"/>
        <end position="83"/>
    </location>
</feature>
<dbReference type="InterPro" id="IPR013805">
    <property type="entry name" value="GrpE_CC"/>
</dbReference>
<comment type="similarity">
    <text evidence="2 5">Belongs to the GrpE family.</text>
</comment>
<proteinExistence type="inferred from homology"/>
<dbReference type="CDD" id="cd00446">
    <property type="entry name" value="GrpE"/>
    <property type="match status" value="1"/>
</dbReference>
<dbReference type="FunFam" id="2.30.22.10:FF:000002">
    <property type="entry name" value="GrpE protein homolog"/>
    <property type="match status" value="1"/>
</dbReference>
<evidence type="ECO:0000313" key="7">
    <source>
        <dbReference type="EMBL" id="GAN01404.1"/>
    </source>
</evidence>
<dbReference type="GO" id="GO:0042803">
    <property type="term" value="F:protein homodimerization activity"/>
    <property type="evidence" value="ECO:0007669"/>
    <property type="project" value="InterPro"/>
</dbReference>
<evidence type="ECO:0000256" key="1">
    <source>
        <dbReference type="ARBA" id="ARBA00004305"/>
    </source>
</evidence>
<accession>A0A0C9M4X4</accession>
<dbReference type="EMBL" id="DF836296">
    <property type="protein sequence ID" value="GAN01404.1"/>
    <property type="molecule type" value="Genomic_DNA"/>
</dbReference>
<gene>
    <name evidence="7" type="ORF">MAM1_0007c00837</name>
</gene>
<evidence type="ECO:0000313" key="8">
    <source>
        <dbReference type="Proteomes" id="UP000053815"/>
    </source>
</evidence>
<dbReference type="Gene3D" id="3.90.20.20">
    <property type="match status" value="1"/>
</dbReference>
<dbReference type="GO" id="GO:0001405">
    <property type="term" value="C:PAM complex, Tim23 associated import motor"/>
    <property type="evidence" value="ECO:0007669"/>
    <property type="project" value="TreeGrafter"/>
</dbReference>
<keyword evidence="8" id="KW-1185">Reference proteome</keyword>
<keyword evidence="4" id="KW-0496">Mitochondrion</keyword>
<reference evidence="7" key="1">
    <citation type="submission" date="2014-09" db="EMBL/GenBank/DDBJ databases">
        <title>Draft genome sequence of an oleaginous Mucoromycotina fungus Mucor ambiguus NBRC6742.</title>
        <authorList>
            <person name="Takeda I."/>
            <person name="Yamane N."/>
            <person name="Morita T."/>
            <person name="Tamano K."/>
            <person name="Machida M."/>
            <person name="Baker S."/>
            <person name="Koike H."/>
        </authorList>
    </citation>
    <scope>NUCLEOTIDE SEQUENCE</scope>
    <source>
        <strain evidence="7">NBRC 6742</strain>
    </source>
</reference>
<dbReference type="OrthoDB" id="201635at2759"/>
<evidence type="ECO:0000256" key="6">
    <source>
        <dbReference type="SAM" id="MobiDB-lite"/>
    </source>
</evidence>
<evidence type="ECO:0000256" key="4">
    <source>
        <dbReference type="RuleBase" id="RU000640"/>
    </source>
</evidence>
<sequence>MLRNYIAFQRQLAIRVNVSMMTPKFTPRITTRLFSASHVSQNKDDDKPPVDNNAETAKNEGKEKGSEAAAATETPSTDAATASTKEELNAVLAKLKELQASYLLSLADQENLRQRNTREVANAKEFAIQKFAKDLLDSVDVLGMALESVPEAFRNRDACNQHEKTEITEQLVNLYTGLSLTQAELQQALKRHDIQVDNPIDQVFDPNKHEAVFQAPVPDKEPGTIFVVKKKGYLLKNRILRPAQVGVVAAAQ</sequence>
<dbReference type="GO" id="GO:0000774">
    <property type="term" value="F:adenyl-nucleotide exchange factor activity"/>
    <property type="evidence" value="ECO:0007669"/>
    <property type="project" value="InterPro"/>
</dbReference>
<dbReference type="GO" id="GO:0051082">
    <property type="term" value="F:unfolded protein binding"/>
    <property type="evidence" value="ECO:0007669"/>
    <property type="project" value="TreeGrafter"/>
</dbReference>
<dbReference type="GO" id="GO:0006457">
    <property type="term" value="P:protein folding"/>
    <property type="evidence" value="ECO:0007669"/>
    <property type="project" value="InterPro"/>
</dbReference>
<dbReference type="GO" id="GO:0051087">
    <property type="term" value="F:protein-folding chaperone binding"/>
    <property type="evidence" value="ECO:0007669"/>
    <property type="project" value="InterPro"/>
</dbReference>
<evidence type="ECO:0000256" key="5">
    <source>
        <dbReference type="RuleBase" id="RU004478"/>
    </source>
</evidence>
<dbReference type="GO" id="GO:0030150">
    <property type="term" value="P:protein import into mitochondrial matrix"/>
    <property type="evidence" value="ECO:0007669"/>
    <property type="project" value="TreeGrafter"/>
</dbReference>
<dbReference type="PRINTS" id="PR00773">
    <property type="entry name" value="GRPEPROTEIN"/>
</dbReference>
<comment type="function">
    <text evidence="4">Essential component of the PAM complex, a complex required for the translocation of transit peptide-containing proteins from the inner membrane into the mitochondrial matrix in an ATP-dependent manner.</text>
</comment>
<comment type="subcellular location">
    <subcellularLocation>
        <location evidence="1 4">Mitochondrion matrix</location>
    </subcellularLocation>
</comment>
<dbReference type="Proteomes" id="UP000053815">
    <property type="component" value="Unassembled WGS sequence"/>
</dbReference>
<dbReference type="SUPFAM" id="SSF58014">
    <property type="entry name" value="Coiled-coil domain of nucleotide exchange factor GrpE"/>
    <property type="match status" value="1"/>
</dbReference>
<dbReference type="AlphaFoldDB" id="A0A0C9M4X4"/>
<dbReference type="Gene3D" id="2.30.22.10">
    <property type="entry name" value="Head domain of nucleotide exchange factor GrpE"/>
    <property type="match status" value="1"/>
</dbReference>
<dbReference type="STRING" id="91626.A0A0C9M4X4"/>
<dbReference type="InterPro" id="IPR000740">
    <property type="entry name" value="GrpE"/>
</dbReference>
<dbReference type="PANTHER" id="PTHR21237">
    <property type="entry name" value="GRPE PROTEIN"/>
    <property type="match status" value="1"/>
</dbReference>
<evidence type="ECO:0000256" key="3">
    <source>
        <dbReference type="ARBA" id="ARBA00023186"/>
    </source>
</evidence>
<keyword evidence="3 4" id="KW-0143">Chaperone</keyword>
<name>A0A0C9M4X4_9FUNG</name>
<evidence type="ECO:0000256" key="2">
    <source>
        <dbReference type="ARBA" id="ARBA00009054"/>
    </source>
</evidence>
<dbReference type="InterPro" id="IPR009012">
    <property type="entry name" value="GrpE_head"/>
</dbReference>
<feature type="region of interest" description="Disordered" evidence="6">
    <location>
        <begin position="36"/>
        <end position="83"/>
    </location>
</feature>
<organism evidence="7">
    <name type="scientific">Mucor ambiguus</name>
    <dbReference type="NCBI Taxonomy" id="91626"/>
    <lineage>
        <taxon>Eukaryota</taxon>
        <taxon>Fungi</taxon>
        <taxon>Fungi incertae sedis</taxon>
        <taxon>Mucoromycota</taxon>
        <taxon>Mucoromycotina</taxon>
        <taxon>Mucoromycetes</taxon>
        <taxon>Mucorales</taxon>
        <taxon>Mucorineae</taxon>
        <taxon>Mucoraceae</taxon>
        <taxon>Mucor</taxon>
    </lineage>
</organism>
<protein>
    <recommendedName>
        <fullName evidence="4">GrpE protein homolog</fullName>
    </recommendedName>
</protein>
<dbReference type="HAMAP" id="MF_01151">
    <property type="entry name" value="GrpE"/>
    <property type="match status" value="1"/>
</dbReference>
<dbReference type="PANTHER" id="PTHR21237:SF23">
    <property type="entry name" value="GRPE PROTEIN HOMOLOG, MITOCHONDRIAL"/>
    <property type="match status" value="1"/>
</dbReference>
<dbReference type="PROSITE" id="PS01071">
    <property type="entry name" value="GRPE"/>
    <property type="match status" value="1"/>
</dbReference>
<dbReference type="SUPFAM" id="SSF51064">
    <property type="entry name" value="Head domain of nucleotide exchange factor GrpE"/>
    <property type="match status" value="1"/>
</dbReference>